<feature type="compositionally biased region" description="Low complexity" evidence="3">
    <location>
        <begin position="125"/>
        <end position="145"/>
    </location>
</feature>
<dbReference type="InterPro" id="IPR000424">
    <property type="entry name" value="Primosome_PriB/ssb"/>
</dbReference>
<dbReference type="OrthoDB" id="513679at2"/>
<protein>
    <submittedName>
        <fullName evidence="4">Single-strand binding protein</fullName>
    </submittedName>
</protein>
<name>K9ZAG6_ANACC</name>
<gene>
    <name evidence="4" type="ordered locus">Anacy_0094</name>
</gene>
<dbReference type="eggNOG" id="COG0629">
    <property type="taxonomic scope" value="Bacteria"/>
</dbReference>
<feature type="compositionally biased region" description="Polar residues" evidence="3">
    <location>
        <begin position="146"/>
        <end position="161"/>
    </location>
</feature>
<evidence type="ECO:0000313" key="5">
    <source>
        <dbReference type="Proteomes" id="UP000010474"/>
    </source>
</evidence>
<dbReference type="InterPro" id="IPR012340">
    <property type="entry name" value="NA-bd_OB-fold"/>
</dbReference>
<dbReference type="RefSeq" id="WP_015212360.1">
    <property type="nucleotide sequence ID" value="NC_019771.1"/>
</dbReference>
<keyword evidence="5" id="KW-1185">Reference proteome</keyword>
<dbReference type="STRING" id="272123.Anacy_0094"/>
<dbReference type="Gene3D" id="2.40.50.140">
    <property type="entry name" value="Nucleic acid-binding proteins"/>
    <property type="match status" value="1"/>
</dbReference>
<dbReference type="Proteomes" id="UP000010474">
    <property type="component" value="Chromosome"/>
</dbReference>
<sequence>MNSCILMAEIYDTPQLRHTPDGLEVTEMIVHVPGVRPDDPSHPLKVVGWGNLAKEIHQTYKEGDRVIIEGRLGMNTFDRPEGFKEKRAELTVQKIHGIGKEMNSSPPATTMAQPAQRPPESYESTRPAPTPVTTNVAVTPQVTTPEPTYQPANFQPPSYQPVSAPEPDPDDIPF</sequence>
<reference evidence="5" key="1">
    <citation type="journal article" date="2013" name="Proc. Natl. Acad. Sci. U.S.A.">
        <title>Improving the coverage of the cyanobacterial phylum using diversity-driven genome sequencing.</title>
        <authorList>
            <person name="Shih P.M."/>
            <person name="Wu D."/>
            <person name="Latifi A."/>
            <person name="Axen S.D."/>
            <person name="Fewer D.P."/>
            <person name="Talla E."/>
            <person name="Calteau A."/>
            <person name="Cai F."/>
            <person name="Tandeau de Marsac N."/>
            <person name="Rippka R."/>
            <person name="Herdman M."/>
            <person name="Sivonen K."/>
            <person name="Coursin T."/>
            <person name="Laurent T."/>
            <person name="Goodwin L."/>
            <person name="Nolan M."/>
            <person name="Davenport K.W."/>
            <person name="Han C.S."/>
            <person name="Rubin E.M."/>
            <person name="Eisen J.A."/>
            <person name="Woyke T."/>
            <person name="Gugger M."/>
            <person name="Kerfeld C.A."/>
        </authorList>
    </citation>
    <scope>NUCLEOTIDE SEQUENCE [LARGE SCALE GENOMIC DNA]</scope>
    <source>
        <strain evidence="5">ATCC 27899 / PCC 7122</strain>
    </source>
</reference>
<dbReference type="HOGENOM" id="CLU_109737_0_0_3"/>
<dbReference type="PATRIC" id="fig|272123.3.peg.99"/>
<dbReference type="AlphaFoldDB" id="K9ZAG6"/>
<accession>K9ZAG6</accession>
<evidence type="ECO:0000256" key="3">
    <source>
        <dbReference type="SAM" id="MobiDB-lite"/>
    </source>
</evidence>
<dbReference type="GO" id="GO:0009295">
    <property type="term" value="C:nucleoid"/>
    <property type="evidence" value="ECO:0007669"/>
    <property type="project" value="TreeGrafter"/>
</dbReference>
<dbReference type="InterPro" id="IPR011344">
    <property type="entry name" value="ssDNA-bd"/>
</dbReference>
<dbReference type="KEGG" id="acy:Anacy_0094"/>
<keyword evidence="1 2" id="KW-0238">DNA-binding</keyword>
<evidence type="ECO:0000256" key="1">
    <source>
        <dbReference type="ARBA" id="ARBA00023125"/>
    </source>
</evidence>
<evidence type="ECO:0000256" key="2">
    <source>
        <dbReference type="PROSITE-ProRule" id="PRU00252"/>
    </source>
</evidence>
<dbReference type="GO" id="GO:0003697">
    <property type="term" value="F:single-stranded DNA binding"/>
    <property type="evidence" value="ECO:0007669"/>
    <property type="project" value="InterPro"/>
</dbReference>
<proteinExistence type="predicted"/>
<dbReference type="PANTHER" id="PTHR10302">
    <property type="entry name" value="SINGLE-STRANDED DNA-BINDING PROTEIN"/>
    <property type="match status" value="1"/>
</dbReference>
<dbReference type="SUPFAM" id="SSF50249">
    <property type="entry name" value="Nucleic acid-binding proteins"/>
    <property type="match status" value="1"/>
</dbReference>
<dbReference type="PANTHER" id="PTHR10302:SF27">
    <property type="entry name" value="SINGLE-STRANDED DNA-BINDING PROTEIN"/>
    <property type="match status" value="1"/>
</dbReference>
<dbReference type="GO" id="GO:0006260">
    <property type="term" value="P:DNA replication"/>
    <property type="evidence" value="ECO:0007669"/>
    <property type="project" value="InterPro"/>
</dbReference>
<feature type="compositionally biased region" description="Polar residues" evidence="3">
    <location>
        <begin position="102"/>
        <end position="113"/>
    </location>
</feature>
<evidence type="ECO:0000313" key="4">
    <source>
        <dbReference type="EMBL" id="AFZ55704.1"/>
    </source>
</evidence>
<feature type="region of interest" description="Disordered" evidence="3">
    <location>
        <begin position="98"/>
        <end position="174"/>
    </location>
</feature>
<dbReference type="EMBL" id="CP003659">
    <property type="protein sequence ID" value="AFZ55704.1"/>
    <property type="molecule type" value="Genomic_DNA"/>
</dbReference>
<dbReference type="Pfam" id="PF00436">
    <property type="entry name" value="SSB"/>
    <property type="match status" value="1"/>
</dbReference>
<organism evidence="4 5">
    <name type="scientific">Anabaena cylindrica (strain ATCC 27899 / PCC 7122)</name>
    <dbReference type="NCBI Taxonomy" id="272123"/>
    <lineage>
        <taxon>Bacteria</taxon>
        <taxon>Bacillati</taxon>
        <taxon>Cyanobacteriota</taxon>
        <taxon>Cyanophyceae</taxon>
        <taxon>Nostocales</taxon>
        <taxon>Nostocaceae</taxon>
        <taxon>Anabaena</taxon>
    </lineage>
</organism>
<dbReference type="PROSITE" id="PS50935">
    <property type="entry name" value="SSB"/>
    <property type="match status" value="1"/>
</dbReference>
<dbReference type="CDD" id="cd04496">
    <property type="entry name" value="SSB_OBF"/>
    <property type="match status" value="1"/>
</dbReference>